<dbReference type="InterPro" id="IPR036398">
    <property type="entry name" value="CA_dom_sf"/>
</dbReference>
<sequence>MAIIGRNCAKSDFVKYVCFCTCLSCRSTTVHRERSATSPLSLGLWHTYFTATPSKNIQISSFFYQSPIDIRAPDVEYVLLDRMEFVHYDHIGPANISNNGHTSK</sequence>
<evidence type="ECO:0000313" key="2">
    <source>
        <dbReference type="Proteomes" id="UP000024635"/>
    </source>
</evidence>
<dbReference type="EMBL" id="JARK01001395">
    <property type="protein sequence ID" value="EYC09821.1"/>
    <property type="molecule type" value="Genomic_DNA"/>
</dbReference>
<protein>
    <submittedName>
        <fullName evidence="1">Uncharacterized protein</fullName>
    </submittedName>
</protein>
<name>A0A016U4B4_9BILA</name>
<comment type="caution">
    <text evidence="1">The sequence shown here is derived from an EMBL/GenBank/DDBJ whole genome shotgun (WGS) entry which is preliminary data.</text>
</comment>
<accession>A0A016U4B4</accession>
<dbReference type="SUPFAM" id="SSF51069">
    <property type="entry name" value="Carbonic anhydrase"/>
    <property type="match status" value="1"/>
</dbReference>
<gene>
    <name evidence="1" type="primary">Acey_s0059.g3067</name>
    <name evidence="1" type="ORF">Y032_0059g3067</name>
</gene>
<proteinExistence type="predicted"/>
<keyword evidence="2" id="KW-1185">Reference proteome</keyword>
<organism evidence="1 2">
    <name type="scientific">Ancylostoma ceylanicum</name>
    <dbReference type="NCBI Taxonomy" id="53326"/>
    <lineage>
        <taxon>Eukaryota</taxon>
        <taxon>Metazoa</taxon>
        <taxon>Ecdysozoa</taxon>
        <taxon>Nematoda</taxon>
        <taxon>Chromadorea</taxon>
        <taxon>Rhabditida</taxon>
        <taxon>Rhabditina</taxon>
        <taxon>Rhabditomorpha</taxon>
        <taxon>Strongyloidea</taxon>
        <taxon>Ancylostomatidae</taxon>
        <taxon>Ancylostomatinae</taxon>
        <taxon>Ancylostoma</taxon>
    </lineage>
</organism>
<evidence type="ECO:0000313" key="1">
    <source>
        <dbReference type="EMBL" id="EYC09821.1"/>
    </source>
</evidence>
<dbReference type="AlphaFoldDB" id="A0A016U4B4"/>
<dbReference type="Proteomes" id="UP000024635">
    <property type="component" value="Unassembled WGS sequence"/>
</dbReference>
<reference evidence="2" key="1">
    <citation type="journal article" date="2015" name="Nat. Genet.">
        <title>The genome and transcriptome of the zoonotic hookworm Ancylostoma ceylanicum identify infection-specific gene families.</title>
        <authorList>
            <person name="Schwarz E.M."/>
            <person name="Hu Y."/>
            <person name="Antoshechkin I."/>
            <person name="Miller M.M."/>
            <person name="Sternberg P.W."/>
            <person name="Aroian R.V."/>
        </authorList>
    </citation>
    <scope>NUCLEOTIDE SEQUENCE</scope>
    <source>
        <strain evidence="2">HY135</strain>
    </source>
</reference>
<dbReference type="OrthoDB" id="429145at2759"/>